<evidence type="ECO:0000256" key="4">
    <source>
        <dbReference type="SAM" id="MobiDB-lite"/>
    </source>
</evidence>
<feature type="compositionally biased region" description="Polar residues" evidence="4">
    <location>
        <begin position="116"/>
        <end position="125"/>
    </location>
</feature>
<dbReference type="InterPro" id="IPR019775">
    <property type="entry name" value="WD40_repeat_CS"/>
</dbReference>
<dbReference type="PANTHER" id="PTHR19848">
    <property type="entry name" value="WD40 REPEAT PROTEIN"/>
    <property type="match status" value="1"/>
</dbReference>
<feature type="region of interest" description="Disordered" evidence="4">
    <location>
        <begin position="110"/>
        <end position="130"/>
    </location>
</feature>
<sequence>MKVPKVKSKATSPQWAVCCNCGLEKNIGEFQFSQKDHPTPKNRAWWKLVTSKPTPKRYRCVKPPAPCPKLNQLLLPAAPVLEDADTTIREAQADLTNGLKVQQTDPTVAVPEHGQNHTPVTQVQDTKQEAESVGQLESPKPDFSPAGHTAAVCTVVFSPDGNTVYSASKDRTVCEWDPFSKMIRRTIRHHVATVADVAVSSATGSAAWALFGNRIEIRDVDEASSYPVKRSHGAESWISAVSYSWDNRYVAYGSDDKFVRVLDLEANQLKWKEKRHEGYISCIAFSNDGSRLASGSVDSSIQIWDLESGYGVGTLNTRDGCARAVAFSPDASVLATGCGKTICLWNLQKLKVSMRLKKHYDSVNALAFSPSGRQLASASADRTIVLWDVVSGQLLRQISAHSGEVLTISFSPDGKMVASGSEDCTVKMWPVAECEAPQTGTTLADELGAGTSDEEKASPGLKKASTTKVSTKRNSNASDAPIYSSLAAAGESEASKCYLCLGFTDGRNTSERCVCWK</sequence>
<dbReference type="InterPro" id="IPR036322">
    <property type="entry name" value="WD40_repeat_dom_sf"/>
</dbReference>
<proteinExistence type="predicted"/>
<feature type="repeat" description="WD" evidence="3">
    <location>
        <begin position="145"/>
        <end position="177"/>
    </location>
</feature>
<dbReference type="RefSeq" id="XP_018138203.1">
    <property type="nucleotide sequence ID" value="XM_018289034.1"/>
</dbReference>
<comment type="caution">
    <text evidence="5">The sequence shown here is derived from an EMBL/GenBank/DDBJ whole genome shotgun (WGS) entry which is preliminary data.</text>
</comment>
<dbReference type="GeneID" id="28853028"/>
<dbReference type="InterPro" id="IPR001680">
    <property type="entry name" value="WD40_rpt"/>
</dbReference>
<evidence type="ECO:0000256" key="3">
    <source>
        <dbReference type="PROSITE-ProRule" id="PRU00221"/>
    </source>
</evidence>
<gene>
    <name evidence="5" type="ORF">VFPPC_10719</name>
</gene>
<dbReference type="CDD" id="cd00200">
    <property type="entry name" value="WD40"/>
    <property type="match status" value="1"/>
</dbReference>
<protein>
    <submittedName>
        <fullName evidence="5">WD domain, g-beta repeat domain-containing protein</fullName>
    </submittedName>
</protein>
<name>A0A179F545_METCM</name>
<keyword evidence="1 3" id="KW-0853">WD repeat</keyword>
<reference evidence="5 6" key="1">
    <citation type="journal article" date="2016" name="PLoS Pathog.">
        <title>Biosynthesis of antibiotic leucinostatins in bio-control fungus Purpureocillium lilacinum and their inhibition on phytophthora revealed by genome mining.</title>
        <authorList>
            <person name="Wang G."/>
            <person name="Liu Z."/>
            <person name="Lin R."/>
            <person name="Li E."/>
            <person name="Mao Z."/>
            <person name="Ling J."/>
            <person name="Yang Y."/>
            <person name="Yin W.B."/>
            <person name="Xie B."/>
        </authorList>
    </citation>
    <scope>NUCLEOTIDE SEQUENCE [LARGE SCALE GENOMIC DNA]</scope>
    <source>
        <strain evidence="5">170</strain>
    </source>
</reference>
<keyword evidence="2" id="KW-0677">Repeat</keyword>
<dbReference type="SUPFAM" id="SSF50978">
    <property type="entry name" value="WD40 repeat-like"/>
    <property type="match status" value="1"/>
</dbReference>
<feature type="repeat" description="WD" evidence="3">
    <location>
        <begin position="273"/>
        <end position="314"/>
    </location>
</feature>
<evidence type="ECO:0000256" key="1">
    <source>
        <dbReference type="ARBA" id="ARBA00022574"/>
    </source>
</evidence>
<feature type="repeat" description="WD" evidence="3">
    <location>
        <begin position="356"/>
        <end position="397"/>
    </location>
</feature>
<dbReference type="PROSITE" id="PS50082">
    <property type="entry name" value="WD_REPEATS_2"/>
    <property type="match status" value="4"/>
</dbReference>
<feature type="region of interest" description="Disordered" evidence="4">
    <location>
        <begin position="444"/>
        <end position="478"/>
    </location>
</feature>
<dbReference type="InterPro" id="IPR015943">
    <property type="entry name" value="WD40/YVTN_repeat-like_dom_sf"/>
</dbReference>
<dbReference type="PANTHER" id="PTHR19848:SF8">
    <property type="entry name" value="F-BOX AND WD REPEAT DOMAIN CONTAINING 7"/>
    <property type="match status" value="1"/>
</dbReference>
<feature type="repeat" description="WD" evidence="3">
    <location>
        <begin position="398"/>
        <end position="439"/>
    </location>
</feature>
<dbReference type="EMBL" id="LSBJ02000009">
    <property type="protein sequence ID" value="OAQ60293.1"/>
    <property type="molecule type" value="Genomic_DNA"/>
</dbReference>
<feature type="compositionally biased region" description="Polar residues" evidence="4">
    <location>
        <begin position="464"/>
        <end position="478"/>
    </location>
</feature>
<evidence type="ECO:0000313" key="6">
    <source>
        <dbReference type="Proteomes" id="UP000078397"/>
    </source>
</evidence>
<dbReference type="STRING" id="1380566.A0A179F545"/>
<dbReference type="Pfam" id="PF00400">
    <property type="entry name" value="WD40"/>
    <property type="match status" value="6"/>
</dbReference>
<dbReference type="InterPro" id="IPR020472">
    <property type="entry name" value="WD40_PAC1"/>
</dbReference>
<dbReference type="PROSITE" id="PS50294">
    <property type="entry name" value="WD_REPEATS_REGION"/>
    <property type="match status" value="4"/>
</dbReference>
<dbReference type="SMART" id="SM00320">
    <property type="entry name" value="WD40"/>
    <property type="match status" value="6"/>
</dbReference>
<dbReference type="PROSITE" id="PS00678">
    <property type="entry name" value="WD_REPEATS_1"/>
    <property type="match status" value="2"/>
</dbReference>
<accession>A0A179F545</accession>
<dbReference type="KEGG" id="pchm:VFPPC_10719"/>
<evidence type="ECO:0000313" key="5">
    <source>
        <dbReference type="EMBL" id="OAQ60293.1"/>
    </source>
</evidence>
<dbReference type="Proteomes" id="UP000078397">
    <property type="component" value="Unassembled WGS sequence"/>
</dbReference>
<keyword evidence="6" id="KW-1185">Reference proteome</keyword>
<dbReference type="OrthoDB" id="538223at2759"/>
<dbReference type="PRINTS" id="PR00320">
    <property type="entry name" value="GPROTEINBRPT"/>
</dbReference>
<evidence type="ECO:0000256" key="2">
    <source>
        <dbReference type="ARBA" id="ARBA00022737"/>
    </source>
</evidence>
<dbReference type="Gene3D" id="2.130.10.10">
    <property type="entry name" value="YVTN repeat-like/Quinoprotein amine dehydrogenase"/>
    <property type="match status" value="3"/>
</dbReference>
<dbReference type="AlphaFoldDB" id="A0A179F545"/>
<organism evidence="5 6">
    <name type="scientific">Pochonia chlamydosporia 170</name>
    <dbReference type="NCBI Taxonomy" id="1380566"/>
    <lineage>
        <taxon>Eukaryota</taxon>
        <taxon>Fungi</taxon>
        <taxon>Dikarya</taxon>
        <taxon>Ascomycota</taxon>
        <taxon>Pezizomycotina</taxon>
        <taxon>Sordariomycetes</taxon>
        <taxon>Hypocreomycetidae</taxon>
        <taxon>Hypocreales</taxon>
        <taxon>Clavicipitaceae</taxon>
        <taxon>Pochonia</taxon>
    </lineage>
</organism>